<dbReference type="GO" id="GO:0008097">
    <property type="term" value="F:5S rRNA binding"/>
    <property type="evidence" value="ECO:0007669"/>
    <property type="project" value="TreeGrafter"/>
</dbReference>
<dbReference type="PANTHER" id="PTHR12899:SF3">
    <property type="entry name" value="LARGE RIBOSOMAL SUBUNIT PROTEIN UL18M"/>
    <property type="match status" value="1"/>
</dbReference>
<dbReference type="InterPro" id="IPR005484">
    <property type="entry name" value="Ribosomal_uL18_bac/plant/anim"/>
</dbReference>
<gene>
    <name evidence="7" type="primary">rplR</name>
    <name evidence="8" type="ORF">A3H68_00040</name>
</gene>
<evidence type="ECO:0000313" key="9">
    <source>
        <dbReference type="Proteomes" id="UP000176429"/>
    </source>
</evidence>
<evidence type="ECO:0000256" key="6">
    <source>
        <dbReference type="ARBA" id="ARBA00035197"/>
    </source>
</evidence>
<evidence type="ECO:0000313" key="8">
    <source>
        <dbReference type="EMBL" id="OHA39983.1"/>
    </source>
</evidence>
<comment type="subunit">
    <text evidence="7">Part of the 50S ribosomal subunit; part of the 5S rRNA/L5/L18/L25 subcomplex. Contacts the 5S and 23S rRNAs.</text>
</comment>
<dbReference type="GO" id="GO:0022625">
    <property type="term" value="C:cytosolic large ribosomal subunit"/>
    <property type="evidence" value="ECO:0007669"/>
    <property type="project" value="TreeGrafter"/>
</dbReference>
<dbReference type="Proteomes" id="UP000176429">
    <property type="component" value="Unassembled WGS sequence"/>
</dbReference>
<keyword evidence="5 7" id="KW-0687">Ribonucleoprotein</keyword>
<accession>A0A1G2NVA8</accession>
<protein>
    <recommendedName>
        <fullName evidence="6 7">Large ribosomal subunit protein uL18</fullName>
    </recommendedName>
</protein>
<evidence type="ECO:0000256" key="7">
    <source>
        <dbReference type="HAMAP-Rule" id="MF_01337"/>
    </source>
</evidence>
<dbReference type="EMBL" id="MHSH01000057">
    <property type="protein sequence ID" value="OHA39983.1"/>
    <property type="molecule type" value="Genomic_DNA"/>
</dbReference>
<reference evidence="8 9" key="1">
    <citation type="journal article" date="2016" name="Nat. Commun.">
        <title>Thousands of microbial genomes shed light on interconnected biogeochemical processes in an aquifer system.</title>
        <authorList>
            <person name="Anantharaman K."/>
            <person name="Brown C.T."/>
            <person name="Hug L.A."/>
            <person name="Sharon I."/>
            <person name="Castelle C.J."/>
            <person name="Probst A.J."/>
            <person name="Thomas B.C."/>
            <person name="Singh A."/>
            <person name="Wilkins M.J."/>
            <person name="Karaoz U."/>
            <person name="Brodie E.L."/>
            <person name="Williams K.H."/>
            <person name="Hubbard S.S."/>
            <person name="Banfield J.F."/>
        </authorList>
    </citation>
    <scope>NUCLEOTIDE SEQUENCE [LARGE SCALE GENOMIC DNA]</scope>
</reference>
<evidence type="ECO:0000256" key="4">
    <source>
        <dbReference type="ARBA" id="ARBA00022980"/>
    </source>
</evidence>
<evidence type="ECO:0000256" key="5">
    <source>
        <dbReference type="ARBA" id="ARBA00023274"/>
    </source>
</evidence>
<name>A0A1G2NVA8_9BACT</name>
<evidence type="ECO:0000256" key="3">
    <source>
        <dbReference type="ARBA" id="ARBA00022884"/>
    </source>
</evidence>
<evidence type="ECO:0000256" key="1">
    <source>
        <dbReference type="ARBA" id="ARBA00007116"/>
    </source>
</evidence>
<dbReference type="FunFam" id="3.30.420.100:FF:000001">
    <property type="entry name" value="50S ribosomal protein L18"/>
    <property type="match status" value="1"/>
</dbReference>
<keyword evidence="2 7" id="KW-0699">rRNA-binding</keyword>
<organism evidence="8 9">
    <name type="scientific">Candidatus Taylorbacteria bacterium RIFCSPLOWO2_02_FULL_46_40</name>
    <dbReference type="NCBI Taxonomy" id="1802329"/>
    <lineage>
        <taxon>Bacteria</taxon>
        <taxon>Candidatus Tayloriibacteriota</taxon>
    </lineage>
</organism>
<dbReference type="SUPFAM" id="SSF53137">
    <property type="entry name" value="Translational machinery components"/>
    <property type="match status" value="1"/>
</dbReference>
<comment type="function">
    <text evidence="7">This is one of the proteins that bind and probably mediate the attachment of the 5S RNA into the large ribosomal subunit, where it forms part of the central protuberance.</text>
</comment>
<dbReference type="HAMAP" id="MF_01337_B">
    <property type="entry name" value="Ribosomal_uL18_B"/>
    <property type="match status" value="1"/>
</dbReference>
<dbReference type="InterPro" id="IPR057268">
    <property type="entry name" value="Ribosomal_L18"/>
</dbReference>
<dbReference type="GO" id="GO:0003735">
    <property type="term" value="F:structural constituent of ribosome"/>
    <property type="evidence" value="ECO:0007669"/>
    <property type="project" value="InterPro"/>
</dbReference>
<comment type="caution">
    <text evidence="8">The sequence shown here is derived from an EMBL/GenBank/DDBJ whole genome shotgun (WGS) entry which is preliminary data.</text>
</comment>
<dbReference type="Pfam" id="PF00861">
    <property type="entry name" value="Ribosomal_L18p"/>
    <property type="match status" value="1"/>
</dbReference>
<evidence type="ECO:0000256" key="2">
    <source>
        <dbReference type="ARBA" id="ARBA00022730"/>
    </source>
</evidence>
<keyword evidence="3 7" id="KW-0694">RNA-binding</keyword>
<dbReference type="PANTHER" id="PTHR12899">
    <property type="entry name" value="39S RIBOSOMAL PROTEIN L18, MITOCHONDRIAL"/>
    <property type="match status" value="1"/>
</dbReference>
<comment type="similarity">
    <text evidence="1 7">Belongs to the universal ribosomal protein uL18 family.</text>
</comment>
<dbReference type="CDD" id="cd00432">
    <property type="entry name" value="Ribosomal_L18_L5e"/>
    <property type="match status" value="1"/>
</dbReference>
<proteinExistence type="inferred from homology"/>
<sequence length="118" mass="13004">MRGSFIKIDNKARRRGRIRAKISGTPLRPRLCVFRSNRGLYAQVIDDTIGKTIVSFTSLKLPFKSKKTMEAAKTVGLEVAKAARAKKITSVVFDRAGFAYTGKIRAIAEGAREGGLKF</sequence>
<keyword evidence="4 7" id="KW-0689">Ribosomal protein</keyword>
<dbReference type="Gene3D" id="3.30.420.100">
    <property type="match status" value="1"/>
</dbReference>
<dbReference type="GO" id="GO:0006412">
    <property type="term" value="P:translation"/>
    <property type="evidence" value="ECO:0007669"/>
    <property type="project" value="UniProtKB-UniRule"/>
</dbReference>
<dbReference type="AlphaFoldDB" id="A0A1G2NVA8"/>
<dbReference type="InterPro" id="IPR004389">
    <property type="entry name" value="Ribosomal_uL18_bac-type"/>
</dbReference>
<dbReference type="NCBIfam" id="TIGR00060">
    <property type="entry name" value="L18_bact"/>
    <property type="match status" value="1"/>
</dbReference>